<keyword evidence="17" id="KW-1185">Reference proteome</keyword>
<dbReference type="PANTHER" id="PTHR13351:SF1">
    <property type="entry name" value="RENIN RECEPTOR"/>
    <property type="match status" value="1"/>
</dbReference>
<evidence type="ECO:0000256" key="7">
    <source>
        <dbReference type="ARBA" id="ARBA00022729"/>
    </source>
</evidence>
<evidence type="ECO:0000259" key="14">
    <source>
        <dbReference type="Pfam" id="PF07850"/>
    </source>
</evidence>
<protein>
    <recommendedName>
        <fullName evidence="18">Renin receptor</fullName>
    </recommendedName>
</protein>
<feature type="transmembrane region" description="Helical" evidence="12">
    <location>
        <begin position="296"/>
        <end position="316"/>
    </location>
</feature>
<evidence type="ECO:0000256" key="6">
    <source>
        <dbReference type="ARBA" id="ARBA00022692"/>
    </source>
</evidence>
<name>A0ABN8ATB9_CHISP</name>
<dbReference type="InterPro" id="IPR057318">
    <property type="entry name" value="RENR_N"/>
</dbReference>
<dbReference type="PANTHER" id="PTHR13351">
    <property type="entry name" value="RENIN RECEPTOR"/>
    <property type="match status" value="1"/>
</dbReference>
<keyword evidence="8" id="KW-0256">Endoplasmic reticulum</keyword>
<evidence type="ECO:0000256" key="10">
    <source>
        <dbReference type="ARBA" id="ARBA00023136"/>
    </source>
</evidence>
<keyword evidence="11" id="KW-0675">Receptor</keyword>
<evidence type="ECO:0000256" key="13">
    <source>
        <dbReference type="SAM" id="SignalP"/>
    </source>
</evidence>
<evidence type="ECO:0000256" key="8">
    <source>
        <dbReference type="ARBA" id="ARBA00022824"/>
    </source>
</evidence>
<proteinExistence type="predicted"/>
<dbReference type="EMBL" id="OU963906">
    <property type="protein sequence ID" value="CAH0399151.1"/>
    <property type="molecule type" value="Genomic_DNA"/>
</dbReference>
<feature type="domain" description="Renin receptor N-terminal" evidence="15">
    <location>
        <begin position="22"/>
        <end position="257"/>
    </location>
</feature>
<organism evidence="16 17">
    <name type="scientific">Chilo suppressalis</name>
    <name type="common">Asiatic rice borer moth</name>
    <dbReference type="NCBI Taxonomy" id="168631"/>
    <lineage>
        <taxon>Eukaryota</taxon>
        <taxon>Metazoa</taxon>
        <taxon>Ecdysozoa</taxon>
        <taxon>Arthropoda</taxon>
        <taxon>Hexapoda</taxon>
        <taxon>Insecta</taxon>
        <taxon>Pterygota</taxon>
        <taxon>Neoptera</taxon>
        <taxon>Endopterygota</taxon>
        <taxon>Lepidoptera</taxon>
        <taxon>Glossata</taxon>
        <taxon>Ditrysia</taxon>
        <taxon>Pyraloidea</taxon>
        <taxon>Crambidae</taxon>
        <taxon>Crambinae</taxon>
        <taxon>Chilo</taxon>
    </lineage>
</organism>
<dbReference type="InterPro" id="IPR056780">
    <property type="entry name" value="Renin_r_C"/>
</dbReference>
<feature type="signal peptide" evidence="13">
    <location>
        <begin position="1"/>
        <end position="21"/>
    </location>
</feature>
<dbReference type="Proteomes" id="UP001153292">
    <property type="component" value="Chromosome 13"/>
</dbReference>
<feature type="domain" description="Renin receptor-like C-terminal transmembrane spanning segment" evidence="14">
    <location>
        <begin position="269"/>
        <end position="337"/>
    </location>
</feature>
<sequence length="338" mass="37939">MAVKMAMHWILLVFLIIGANASGEFTVLHSPKSLKFTGSSKTLESQLKEIFSASLGLSVEENSEWNGLSIVDPFSTPEAIVEVYVDGVSSLGNPGLSKSKIYPLSVDEYEPDTFEAVEHRIKQHFTNGGNKLVKIDLSDIDQLISRTDVFGSITPPKAKKVTLQHLKYSIEEDFQFLTELEALKTVANQVKAIKPDDVIDFYNFRFRSLHALSDFHGPNSLQAKEAKKLLNEALLELSKAFEKAYDGSVLVTVVNTDVAHTRRTIRSPENEKQVQNGTVEHNDDKYSSEYSAIFNIILWFGIVFSFTLIAIVYAIMDMDPGRDSIIYRMTSTRMKKDN</sequence>
<keyword evidence="5" id="KW-0165">Cleavage on pair of basic residues</keyword>
<dbReference type="Pfam" id="PF25294">
    <property type="entry name" value="RENR_N"/>
    <property type="match status" value="1"/>
</dbReference>
<evidence type="ECO:0000256" key="3">
    <source>
        <dbReference type="ARBA" id="ARBA00004373"/>
    </source>
</evidence>
<evidence type="ECO:0000256" key="12">
    <source>
        <dbReference type="SAM" id="Phobius"/>
    </source>
</evidence>
<evidence type="ECO:0000313" key="16">
    <source>
        <dbReference type="EMBL" id="CAH0399151.1"/>
    </source>
</evidence>
<keyword evidence="6 12" id="KW-0812">Transmembrane</keyword>
<evidence type="ECO:0000256" key="2">
    <source>
        <dbReference type="ARBA" id="ARBA00004251"/>
    </source>
</evidence>
<gene>
    <name evidence="16" type="ORF">CHILSU_LOCUS2282</name>
</gene>
<keyword evidence="10 12" id="KW-0472">Membrane</keyword>
<evidence type="ECO:0000256" key="11">
    <source>
        <dbReference type="ARBA" id="ARBA00023170"/>
    </source>
</evidence>
<dbReference type="InterPro" id="IPR012493">
    <property type="entry name" value="Renin_rcpt"/>
</dbReference>
<feature type="chain" id="PRO_5047357196" description="Renin receptor" evidence="13">
    <location>
        <begin position="22"/>
        <end position="338"/>
    </location>
</feature>
<evidence type="ECO:0000256" key="5">
    <source>
        <dbReference type="ARBA" id="ARBA00022685"/>
    </source>
</evidence>
<reference evidence="16" key="1">
    <citation type="submission" date="2021-12" db="EMBL/GenBank/DDBJ databases">
        <authorList>
            <person name="King R."/>
        </authorList>
    </citation>
    <scope>NUCLEOTIDE SEQUENCE</scope>
</reference>
<comment type="subcellular location">
    <subcellularLocation>
        <location evidence="2">Cell membrane</location>
        <topology evidence="2">Single-pass type I membrane protein</topology>
    </subcellularLocation>
    <subcellularLocation>
        <location evidence="1">Endoplasmic reticulum membrane</location>
        <topology evidence="1">Single-pass type I membrane protein</topology>
    </subcellularLocation>
    <subcellularLocation>
        <location evidence="3">Vesicle</location>
    </subcellularLocation>
</comment>
<evidence type="ECO:0000259" key="15">
    <source>
        <dbReference type="Pfam" id="PF25294"/>
    </source>
</evidence>
<keyword evidence="9 12" id="KW-1133">Transmembrane helix</keyword>
<keyword evidence="7 13" id="KW-0732">Signal</keyword>
<evidence type="ECO:0000313" key="17">
    <source>
        <dbReference type="Proteomes" id="UP001153292"/>
    </source>
</evidence>
<evidence type="ECO:0000256" key="1">
    <source>
        <dbReference type="ARBA" id="ARBA00004115"/>
    </source>
</evidence>
<keyword evidence="4" id="KW-1003">Cell membrane</keyword>
<accession>A0ABN8ATB9</accession>
<evidence type="ECO:0008006" key="18">
    <source>
        <dbReference type="Google" id="ProtNLM"/>
    </source>
</evidence>
<evidence type="ECO:0000256" key="9">
    <source>
        <dbReference type="ARBA" id="ARBA00022989"/>
    </source>
</evidence>
<evidence type="ECO:0000256" key="4">
    <source>
        <dbReference type="ARBA" id="ARBA00022475"/>
    </source>
</evidence>
<dbReference type="Pfam" id="PF07850">
    <property type="entry name" value="Renin_r"/>
    <property type="match status" value="1"/>
</dbReference>